<dbReference type="SUPFAM" id="SSF55486">
    <property type="entry name" value="Metalloproteases ('zincins'), catalytic domain"/>
    <property type="match status" value="1"/>
</dbReference>
<dbReference type="GO" id="GO:0008237">
    <property type="term" value="F:metallopeptidase activity"/>
    <property type="evidence" value="ECO:0007669"/>
    <property type="project" value="InterPro"/>
</dbReference>
<dbReference type="InterPro" id="IPR024079">
    <property type="entry name" value="MetalloPept_cat_dom_sf"/>
</dbReference>
<feature type="region of interest" description="Disordered" evidence="5">
    <location>
        <begin position="527"/>
        <end position="567"/>
    </location>
</feature>
<keyword evidence="4" id="KW-0106">Calcium</keyword>
<sequence>MKIFQLKDENGNSHYQSRYAKDFNQPEDLSCKVFDKHGAKTKNTAFTNFTEKNAQTSAFESFGSQLTTYRLAVATTAEYYNDIVENTDSDAEPNEIVLNELNILLNEVNALYLIDLSVRFELVENNDAILFDDPETDGYSNSSSEDLPINQTNLDEIIGTENYDIGHVIGYYGGGLAYVGVPCSPAFKAQGASVANFGVLAHELGHMMNSRHTFNGTEGFCSGNIGYPYEPGSGSTIMSYFGNCSSQNLSGPGDKTFHVGSQRFIRSEIESDLTCGTFSDNSNQAPTSNAGADYTIPANTPFVLTGTASDSDGDTLSHMWEQLELDGTSSTSSTMSKDDGKRALFRTIEPVARTERYFPKYETVLTGDFELGEALPSTTRELNFTFTVRDGNGGVATDTAVISSIANSKGFSLQNWSLNLQQPFIVQWNTGKSEQEAINCPYINISISNDNGITFSEFAFDVENDGIHTFGNSFNWPEGDDYLLKIECPDNIFYAISPMAVSIINEPMDDDLDNDGIPDAIERYYNLDPNSNEDMTLDSDGDGLSNSEEVYLGTNPLLSDSDHDGTDDLDELLQETDPTDILSRRSEITISEGFEDNTRDLNEVTIEWESTDAVAFEGDSSFTSTNTDNSSISDYVISFSATSSATLAFHYKVSSESNFDYLRLYINNELIEQWSGEVQWERYETSVGQGEYEVKWQYSKDGSVANGDDKAWIDLIELQAVQEVSRPAGDISEVNESFESGVPENWIQENTFNWLQDTSTGVEDNLSISSAEISDEETSSISLSEYFAEGTMSFYFKVSSESNWDYLNFYIDDSLQVQWSGELDWQEYSFDIEEGQHTLTWQYSKDGSISNGDDKAWIDNIVYRAARENLADGTPGDFDADAVPELLVRQVASAVTSYFGSGTQEQEVAEFGRSTDIPIVGDFDGDGYSDFAIRRPSTQYWYVRNSSGLDIVTGSDDGITRKRFGTQSTDIPVPSDYDGDGITDIAVRRPSNGFWYILNSSGRDLITGNDDGITRKRFGLRSEDIPVPADFDGDGQVDIAVRRPSTKTWYILNSSGVDSMTGNNDGISRVRFGTRNEDIPVSGDFDGDGKADLAVRRASTRYFYIKNSSGVDAITNNTDGITRLRFGRSEDIPITGDFDSDGQQDLGLYRPDSGEWFIKVSSGNSRTSSDDIERFTYGDADSIPLLAPIAEVMARLEQLN</sequence>
<evidence type="ECO:0000256" key="5">
    <source>
        <dbReference type="SAM" id="MobiDB-lite"/>
    </source>
</evidence>
<evidence type="ECO:0000256" key="3">
    <source>
        <dbReference type="ARBA" id="ARBA00022729"/>
    </source>
</evidence>
<dbReference type="Gene3D" id="2.60.40.10">
    <property type="entry name" value="Immunoglobulins"/>
    <property type="match status" value="1"/>
</dbReference>
<evidence type="ECO:0000313" key="6">
    <source>
        <dbReference type="EMBL" id="BDX06652.1"/>
    </source>
</evidence>
<evidence type="ECO:0000313" key="7">
    <source>
        <dbReference type="Proteomes" id="UP001333710"/>
    </source>
</evidence>
<evidence type="ECO:0008006" key="8">
    <source>
        <dbReference type="Google" id="ProtNLM"/>
    </source>
</evidence>
<dbReference type="Pfam" id="PF18884">
    <property type="entry name" value="TSP3_bac"/>
    <property type="match status" value="1"/>
</dbReference>
<reference evidence="6" key="1">
    <citation type="submission" date="2023-01" db="EMBL/GenBank/DDBJ databases">
        <title>Complete genome sequence of Planctobacterium marinum strain Dej080120_11.</title>
        <authorList>
            <person name="Ueki S."/>
            <person name="Maruyama F."/>
        </authorList>
    </citation>
    <scope>NUCLEOTIDE SEQUENCE</scope>
    <source>
        <strain evidence="6">Dej080120_11</strain>
    </source>
</reference>
<dbReference type="EMBL" id="AP027272">
    <property type="protein sequence ID" value="BDX06652.1"/>
    <property type="molecule type" value="Genomic_DNA"/>
</dbReference>
<dbReference type="Gene3D" id="2.130.10.130">
    <property type="entry name" value="Integrin alpha, N-terminal"/>
    <property type="match status" value="2"/>
</dbReference>
<proteinExistence type="predicted"/>
<dbReference type="InterPro" id="IPR028994">
    <property type="entry name" value="Integrin_alpha_N"/>
</dbReference>
<gene>
    <name evidence="6" type="ORF">MACH26_21730</name>
</gene>
<evidence type="ECO:0000256" key="4">
    <source>
        <dbReference type="ARBA" id="ARBA00022837"/>
    </source>
</evidence>
<evidence type="ECO:0000256" key="1">
    <source>
        <dbReference type="ARBA" id="ARBA00004613"/>
    </source>
</evidence>
<dbReference type="Proteomes" id="UP001333710">
    <property type="component" value="Chromosome"/>
</dbReference>
<keyword evidence="7" id="KW-1185">Reference proteome</keyword>
<dbReference type="AlphaFoldDB" id="A0AA48HNB7"/>
<dbReference type="InterPro" id="IPR013517">
    <property type="entry name" value="FG-GAP"/>
</dbReference>
<comment type="subcellular location">
    <subcellularLocation>
        <location evidence="1">Secreted</location>
    </subcellularLocation>
</comment>
<accession>A0AA48HNB7</accession>
<dbReference type="SUPFAM" id="SSF69318">
    <property type="entry name" value="Integrin alpha N-terminal domain"/>
    <property type="match status" value="1"/>
</dbReference>
<name>A0AA48HNB7_9ALTE</name>
<dbReference type="InterPro" id="IPR059100">
    <property type="entry name" value="TSP3_bac"/>
</dbReference>
<dbReference type="PANTHER" id="PTHR39431:SF1">
    <property type="entry name" value="FRPA_C-RELATED PROTEIN"/>
    <property type="match status" value="1"/>
</dbReference>
<protein>
    <recommendedName>
        <fullName evidence="8">Peptidase M12B domain-containing protein</fullName>
    </recommendedName>
</protein>
<dbReference type="RefSeq" id="WP_338292661.1">
    <property type="nucleotide sequence ID" value="NZ_AP027272.1"/>
</dbReference>
<organism evidence="6 7">
    <name type="scientific">Planctobacterium marinum</name>
    <dbReference type="NCBI Taxonomy" id="1631968"/>
    <lineage>
        <taxon>Bacteria</taxon>
        <taxon>Pseudomonadati</taxon>
        <taxon>Pseudomonadota</taxon>
        <taxon>Gammaproteobacteria</taxon>
        <taxon>Alteromonadales</taxon>
        <taxon>Alteromonadaceae</taxon>
        <taxon>Planctobacterium</taxon>
    </lineage>
</organism>
<keyword evidence="2" id="KW-0964">Secreted</keyword>
<dbReference type="Pfam" id="PF13517">
    <property type="entry name" value="FG-GAP_3"/>
    <property type="match status" value="1"/>
</dbReference>
<dbReference type="PANTHER" id="PTHR39431">
    <property type="entry name" value="FRPA/C-RELATED PROTEIN"/>
    <property type="match status" value="1"/>
</dbReference>
<dbReference type="KEGG" id="pmaw:MACH26_21730"/>
<dbReference type="InterPro" id="IPR013783">
    <property type="entry name" value="Ig-like_fold"/>
</dbReference>
<keyword evidence="3" id="KW-0732">Signal</keyword>
<dbReference type="Gene3D" id="3.40.390.10">
    <property type="entry name" value="Collagenase (Catalytic Domain)"/>
    <property type="match status" value="1"/>
</dbReference>
<evidence type="ECO:0000256" key="2">
    <source>
        <dbReference type="ARBA" id="ARBA00022525"/>
    </source>
</evidence>
<dbReference type="Pfam" id="PF13583">
    <property type="entry name" value="Reprolysin_4"/>
    <property type="match status" value="1"/>
</dbReference>